<sequence length="619" mass="69744">MAAEMPLALPSQIYSPLEPSLWHIRIATIIPNTDESAPIGVDLEVASLLTPVRYAALSYCWAGLSGTENILLCGQQFPVGKNLWEALRQFRSPDSAVRIWIDAICINQDDIQERSYQVRMMTLVYSLATTVKVWIGPATPNMEMGFKFLRHIMRRPTVDVNLDELPEEFGTAAYFLALGEIFRNPYWHRRWVTQEIFLARSTTIHCGNFEIGPFGKFEGPEPGGLSFITKYTDRCQAISRRRISLGTFNEFTNIVLSETAAVSDALIKFIDPQRAANPPQLNGFFRVQASVDHDYVYGLLGILKEDIGIVPDYTKDVAEVFADFAFKFMRHVGSAQLLQLANHEALDLPSWLPDFRHQHEPLEYGHPAPTGRRGYMPTFLSLHWDLFDASADLPFGIIRQSGHTLVLTGLIADQIIAVGDIWEETPDNQSRYKPTITTLAQSLELYQDFYDQGAFNDDAPCYNTKYDSANVKMAFIRTVSGGVGQDLDDPQQPWRRHDLEVEKEYSLLLFQNSEGLSDDHEGARLGWIELLAKSSVFFVTEYGRMGLGPVDAQVGDYIAIIGGSRMPIRLRSTGKEEEMKFTFHESVYVEGYMDGEAITEARGEDPDLADTGLQEIHLI</sequence>
<dbReference type="PANTHER" id="PTHR24148:SF82">
    <property type="entry name" value="HETEROKARYON INCOMPATIBILITY DOMAIN-CONTAINING PROTEIN"/>
    <property type="match status" value="1"/>
</dbReference>
<name>A0AAV9GM10_9PEZI</name>
<accession>A0AAV9GM10</accession>
<organism evidence="2 3">
    <name type="scientific">Podospora aff. communis PSN243</name>
    <dbReference type="NCBI Taxonomy" id="3040156"/>
    <lineage>
        <taxon>Eukaryota</taxon>
        <taxon>Fungi</taxon>
        <taxon>Dikarya</taxon>
        <taxon>Ascomycota</taxon>
        <taxon>Pezizomycotina</taxon>
        <taxon>Sordariomycetes</taxon>
        <taxon>Sordariomycetidae</taxon>
        <taxon>Sordariales</taxon>
        <taxon>Podosporaceae</taxon>
        <taxon>Podospora</taxon>
    </lineage>
</organism>
<dbReference type="InterPro" id="IPR010730">
    <property type="entry name" value="HET"/>
</dbReference>
<reference evidence="2" key="1">
    <citation type="journal article" date="2023" name="Mol. Phylogenet. Evol.">
        <title>Genome-scale phylogeny and comparative genomics of the fungal order Sordariales.</title>
        <authorList>
            <person name="Hensen N."/>
            <person name="Bonometti L."/>
            <person name="Westerberg I."/>
            <person name="Brannstrom I.O."/>
            <person name="Guillou S."/>
            <person name="Cros-Aarteil S."/>
            <person name="Calhoun S."/>
            <person name="Haridas S."/>
            <person name="Kuo A."/>
            <person name="Mondo S."/>
            <person name="Pangilinan J."/>
            <person name="Riley R."/>
            <person name="LaButti K."/>
            <person name="Andreopoulos B."/>
            <person name="Lipzen A."/>
            <person name="Chen C."/>
            <person name="Yan M."/>
            <person name="Daum C."/>
            <person name="Ng V."/>
            <person name="Clum A."/>
            <person name="Steindorff A."/>
            <person name="Ohm R.A."/>
            <person name="Martin F."/>
            <person name="Silar P."/>
            <person name="Natvig D.O."/>
            <person name="Lalanne C."/>
            <person name="Gautier V."/>
            <person name="Ament-Velasquez S.L."/>
            <person name="Kruys A."/>
            <person name="Hutchinson M.I."/>
            <person name="Powell A.J."/>
            <person name="Barry K."/>
            <person name="Miller A.N."/>
            <person name="Grigoriev I.V."/>
            <person name="Debuchy R."/>
            <person name="Gladieux P."/>
            <person name="Hiltunen Thoren M."/>
            <person name="Johannesson H."/>
        </authorList>
    </citation>
    <scope>NUCLEOTIDE SEQUENCE</scope>
    <source>
        <strain evidence="2">PSN243</strain>
    </source>
</reference>
<comment type="caution">
    <text evidence="2">The sequence shown here is derived from an EMBL/GenBank/DDBJ whole genome shotgun (WGS) entry which is preliminary data.</text>
</comment>
<evidence type="ECO:0000313" key="2">
    <source>
        <dbReference type="EMBL" id="KAK4449839.1"/>
    </source>
</evidence>
<evidence type="ECO:0000259" key="1">
    <source>
        <dbReference type="Pfam" id="PF06985"/>
    </source>
</evidence>
<dbReference type="Pfam" id="PF26639">
    <property type="entry name" value="Het-6_barrel"/>
    <property type="match status" value="1"/>
</dbReference>
<proteinExistence type="predicted"/>
<gene>
    <name evidence="2" type="ORF">QBC34DRAFT_379898</name>
</gene>
<dbReference type="EMBL" id="MU865935">
    <property type="protein sequence ID" value="KAK4449839.1"/>
    <property type="molecule type" value="Genomic_DNA"/>
</dbReference>
<reference evidence="2" key="2">
    <citation type="submission" date="2023-05" db="EMBL/GenBank/DDBJ databases">
        <authorList>
            <consortium name="Lawrence Berkeley National Laboratory"/>
            <person name="Steindorff A."/>
            <person name="Hensen N."/>
            <person name="Bonometti L."/>
            <person name="Westerberg I."/>
            <person name="Brannstrom I.O."/>
            <person name="Guillou S."/>
            <person name="Cros-Aarteil S."/>
            <person name="Calhoun S."/>
            <person name="Haridas S."/>
            <person name="Kuo A."/>
            <person name="Mondo S."/>
            <person name="Pangilinan J."/>
            <person name="Riley R."/>
            <person name="Labutti K."/>
            <person name="Andreopoulos B."/>
            <person name="Lipzen A."/>
            <person name="Chen C."/>
            <person name="Yanf M."/>
            <person name="Daum C."/>
            <person name="Ng V."/>
            <person name="Clum A."/>
            <person name="Ohm R."/>
            <person name="Martin F."/>
            <person name="Silar P."/>
            <person name="Natvig D."/>
            <person name="Lalanne C."/>
            <person name="Gautier V."/>
            <person name="Ament-Velasquez S.L."/>
            <person name="Kruys A."/>
            <person name="Hutchinson M.I."/>
            <person name="Powell A.J."/>
            <person name="Barry K."/>
            <person name="Miller A.N."/>
            <person name="Grigoriev I.V."/>
            <person name="Debuchy R."/>
            <person name="Gladieux P."/>
            <person name="Thoren M.H."/>
            <person name="Johannesson H."/>
        </authorList>
    </citation>
    <scope>NUCLEOTIDE SEQUENCE</scope>
    <source>
        <strain evidence="2">PSN243</strain>
    </source>
</reference>
<protein>
    <submittedName>
        <fullName evidence="2">Heterokaryon incompatibility protein-domain-containing protein</fullName>
    </submittedName>
</protein>
<dbReference type="Proteomes" id="UP001321760">
    <property type="component" value="Unassembled WGS sequence"/>
</dbReference>
<evidence type="ECO:0000313" key="3">
    <source>
        <dbReference type="Proteomes" id="UP001321760"/>
    </source>
</evidence>
<keyword evidence="3" id="KW-1185">Reference proteome</keyword>
<dbReference type="InterPro" id="IPR052895">
    <property type="entry name" value="HetReg/Transcr_Mod"/>
</dbReference>
<dbReference type="PANTHER" id="PTHR24148">
    <property type="entry name" value="ANKYRIN REPEAT DOMAIN-CONTAINING PROTEIN 39 HOMOLOG-RELATED"/>
    <property type="match status" value="1"/>
</dbReference>
<dbReference type="Pfam" id="PF06985">
    <property type="entry name" value="HET"/>
    <property type="match status" value="1"/>
</dbReference>
<feature type="domain" description="Heterokaryon incompatibility" evidence="1">
    <location>
        <begin position="54"/>
        <end position="195"/>
    </location>
</feature>
<dbReference type="AlphaFoldDB" id="A0AAV9GM10"/>